<dbReference type="Proteomes" id="UP000215335">
    <property type="component" value="Unassembled WGS sequence"/>
</dbReference>
<dbReference type="AlphaFoldDB" id="A0A232ES57"/>
<sequence>MQSKTALRSILKKSQSNDDITTNEGSVPTTTYTEETAPSESKPVVDNSTALLENKPVLKNPLVDEEVSNGDMKVLEDVNDVRRTVKYVPKPRIRKTQMRAIQKKHDIEGWYAHIGCYNYKRKIFFNFCLDGQLLLKFWKYASLQRQMTNLVTSNFLRSKYSTSYTRSLWRTPSSK</sequence>
<reference evidence="2 3" key="1">
    <citation type="journal article" date="2017" name="Curr. Biol.">
        <title>The Evolution of Venom by Co-option of Single-Copy Genes.</title>
        <authorList>
            <person name="Martinson E.O."/>
            <person name="Mrinalini"/>
            <person name="Kelkar Y.D."/>
            <person name="Chang C.H."/>
            <person name="Werren J.H."/>
        </authorList>
    </citation>
    <scope>NUCLEOTIDE SEQUENCE [LARGE SCALE GENOMIC DNA]</scope>
    <source>
        <strain evidence="2 3">Alberta</strain>
        <tissue evidence="2">Whole body</tissue>
    </source>
</reference>
<keyword evidence="3" id="KW-1185">Reference proteome</keyword>
<proteinExistence type="predicted"/>
<evidence type="ECO:0000256" key="1">
    <source>
        <dbReference type="SAM" id="MobiDB-lite"/>
    </source>
</evidence>
<feature type="region of interest" description="Disordered" evidence="1">
    <location>
        <begin position="1"/>
        <end position="46"/>
    </location>
</feature>
<feature type="compositionally biased region" description="Polar residues" evidence="1">
    <location>
        <begin position="1"/>
        <end position="39"/>
    </location>
</feature>
<protein>
    <submittedName>
        <fullName evidence="2">Uncharacterized protein</fullName>
    </submittedName>
</protein>
<organism evidence="2 3">
    <name type="scientific">Trichomalopsis sarcophagae</name>
    <dbReference type="NCBI Taxonomy" id="543379"/>
    <lineage>
        <taxon>Eukaryota</taxon>
        <taxon>Metazoa</taxon>
        <taxon>Ecdysozoa</taxon>
        <taxon>Arthropoda</taxon>
        <taxon>Hexapoda</taxon>
        <taxon>Insecta</taxon>
        <taxon>Pterygota</taxon>
        <taxon>Neoptera</taxon>
        <taxon>Endopterygota</taxon>
        <taxon>Hymenoptera</taxon>
        <taxon>Apocrita</taxon>
        <taxon>Proctotrupomorpha</taxon>
        <taxon>Chalcidoidea</taxon>
        <taxon>Pteromalidae</taxon>
        <taxon>Pteromalinae</taxon>
        <taxon>Trichomalopsis</taxon>
    </lineage>
</organism>
<evidence type="ECO:0000313" key="2">
    <source>
        <dbReference type="EMBL" id="OXU21184.1"/>
    </source>
</evidence>
<dbReference type="EMBL" id="NNAY01002494">
    <property type="protein sequence ID" value="OXU21184.1"/>
    <property type="molecule type" value="Genomic_DNA"/>
</dbReference>
<evidence type="ECO:0000313" key="3">
    <source>
        <dbReference type="Proteomes" id="UP000215335"/>
    </source>
</evidence>
<name>A0A232ES57_9HYME</name>
<comment type="caution">
    <text evidence="2">The sequence shown here is derived from an EMBL/GenBank/DDBJ whole genome shotgun (WGS) entry which is preliminary data.</text>
</comment>
<accession>A0A232ES57</accession>
<gene>
    <name evidence="2" type="ORF">TSAR_014668</name>
</gene>